<protein>
    <submittedName>
        <fullName evidence="1">Uncharacterized protein</fullName>
    </submittedName>
</protein>
<organism evidence="1 2">
    <name type="scientific">Mycoplasma wenyonii (strain Massachusetts)</name>
    <name type="common">Eperythrozoon wenyonii</name>
    <dbReference type="NCBI Taxonomy" id="1197325"/>
    <lineage>
        <taxon>Bacteria</taxon>
        <taxon>Bacillati</taxon>
        <taxon>Mycoplasmatota</taxon>
        <taxon>Mollicutes</taxon>
        <taxon>Mycoplasmataceae</taxon>
        <taxon>Mycoplasma</taxon>
    </lineage>
</organism>
<dbReference type="EMBL" id="CP003703">
    <property type="protein sequence ID" value="AFN65337.1"/>
    <property type="molecule type" value="Genomic_DNA"/>
</dbReference>
<dbReference type="PATRIC" id="fig|1197325.3.peg.596"/>
<evidence type="ECO:0000313" key="2">
    <source>
        <dbReference type="Proteomes" id="UP000009005"/>
    </source>
</evidence>
<sequence length="147" mass="16815">MELEVWVNCSGGGRGIKVQQGWGQEINSLVEKEDMDNLLGSGHNSSENRKLWGGGLTLDWGTGQWKWKKVLSDENLNAWIGKKNDDSKCWGLVYSGKSGEKKWRWFEGEIKDKKCKFKIKNKGLGYKQSESGKWERLKENISVSFVK</sequence>
<gene>
    <name evidence="1" type="ordered locus">WEN_02770</name>
</gene>
<evidence type="ECO:0000313" key="1">
    <source>
        <dbReference type="EMBL" id="AFN65337.1"/>
    </source>
</evidence>
<keyword evidence="2" id="KW-1185">Reference proteome</keyword>
<dbReference type="HOGENOM" id="CLU_1823263_0_0_14"/>
<reference evidence="1 2" key="1">
    <citation type="journal article" date="2012" name="J. Bacteriol.">
        <title>Complete genome sequence of Mycoplasma wenyonii strain Massachusetts.</title>
        <authorList>
            <person name="Dos Santos A.P."/>
            <person name="Guimaraes A.M."/>
            <person name="do Nascimento N.C."/>
            <person name="Sanmiguel P.J."/>
            <person name="Messick J.B."/>
        </authorList>
    </citation>
    <scope>NUCLEOTIDE SEQUENCE [LARGE SCALE GENOMIC DNA]</scope>
    <source>
        <strain evidence="1 2">Massachusetts</strain>
    </source>
</reference>
<accession>I6ZFF4</accession>
<dbReference type="Proteomes" id="UP000009005">
    <property type="component" value="Chromosome"/>
</dbReference>
<proteinExistence type="predicted"/>
<name>I6ZFF4_MYCWM</name>
<dbReference type="KEGG" id="mwe:WEN_02770"/>
<dbReference type="AlphaFoldDB" id="I6ZFF4"/>